<gene>
    <name evidence="1" type="ORF">EJG51_011080</name>
</gene>
<evidence type="ECO:0000313" key="2">
    <source>
        <dbReference type="Proteomes" id="UP000274350"/>
    </source>
</evidence>
<evidence type="ECO:0000313" key="1">
    <source>
        <dbReference type="EMBL" id="QJQ06306.1"/>
    </source>
</evidence>
<dbReference type="KEGG" id="upi:EJG51_011080"/>
<keyword evidence="2" id="KW-1185">Reference proteome</keyword>
<dbReference type="EMBL" id="CP051152">
    <property type="protein sequence ID" value="QJQ06306.1"/>
    <property type="molecule type" value="Genomic_DNA"/>
</dbReference>
<dbReference type="Proteomes" id="UP000274350">
    <property type="component" value="Chromosome"/>
</dbReference>
<organism evidence="1 2">
    <name type="scientific">Undibacterium piscinae</name>
    <dbReference type="NCBI Taxonomy" id="2495591"/>
    <lineage>
        <taxon>Bacteria</taxon>
        <taxon>Pseudomonadati</taxon>
        <taxon>Pseudomonadota</taxon>
        <taxon>Betaproteobacteria</taxon>
        <taxon>Burkholderiales</taxon>
        <taxon>Oxalobacteraceae</taxon>
        <taxon>Undibacterium</taxon>
    </lineage>
</organism>
<dbReference type="AlphaFoldDB" id="A0A6M4A4N9"/>
<reference evidence="1 2" key="1">
    <citation type="journal article" date="2019" name="Int. J. Syst. Evol. Microbiol.">
        <title>Undibacterium piscinae sp. nov., isolated from Korean shiner intestine.</title>
        <authorList>
            <person name="Lee S.Y."/>
            <person name="Kang W."/>
            <person name="Kim P.S."/>
            <person name="Kim H.S."/>
            <person name="Sung H."/>
            <person name="Shin N.R."/>
            <person name="Whon T.W."/>
            <person name="Yun J.H."/>
            <person name="Lee J.Y."/>
            <person name="Lee J.Y."/>
            <person name="Jung M.J."/>
            <person name="Jeong Y.S."/>
            <person name="Tak E.J."/>
            <person name="Han J.E."/>
            <person name="Hyun D.W."/>
            <person name="Kang M.S."/>
            <person name="Lee K.E."/>
            <person name="Lee B.H."/>
            <person name="Bae J.W."/>
        </authorList>
    </citation>
    <scope>NUCLEOTIDE SEQUENCE [LARGE SCALE GENOMIC DNA]</scope>
    <source>
        <strain evidence="1 2">S11R28</strain>
    </source>
</reference>
<protein>
    <submittedName>
        <fullName evidence="1">Uncharacterized protein</fullName>
    </submittedName>
</protein>
<sequence>MRVGYFDLPPHATPDAAGKASGAAAICSGQVAQRMGAPTVNSSNLLCRVC</sequence>
<accession>A0A6M4A4N9</accession>
<proteinExistence type="predicted"/>
<name>A0A6M4A4N9_9BURK</name>